<dbReference type="GO" id="GO:0004565">
    <property type="term" value="F:beta-galactosidase activity"/>
    <property type="evidence" value="ECO:0007669"/>
    <property type="project" value="UniProtKB-EC"/>
</dbReference>
<dbReference type="InterPro" id="IPR006103">
    <property type="entry name" value="Glyco_hydro_2_cat"/>
</dbReference>
<dbReference type="Pfam" id="PF02837">
    <property type="entry name" value="Glyco_hydro_2_N"/>
    <property type="match status" value="1"/>
</dbReference>
<dbReference type="PANTHER" id="PTHR46323">
    <property type="entry name" value="BETA-GALACTOSIDASE"/>
    <property type="match status" value="1"/>
</dbReference>
<dbReference type="PANTHER" id="PTHR46323:SF2">
    <property type="entry name" value="BETA-GALACTOSIDASE"/>
    <property type="match status" value="1"/>
</dbReference>
<dbReference type="SUPFAM" id="SSF49303">
    <property type="entry name" value="beta-Galactosidase/glucuronidase domain"/>
    <property type="match status" value="2"/>
</dbReference>
<evidence type="ECO:0000259" key="8">
    <source>
        <dbReference type="SMART" id="SM01038"/>
    </source>
</evidence>
<proteinExistence type="inferred from homology"/>
<dbReference type="EC" id="3.2.1.23" evidence="3"/>
<dbReference type="OrthoDB" id="9762066at2"/>
<dbReference type="InterPro" id="IPR050347">
    <property type="entry name" value="Bact_Beta-galactosidase"/>
</dbReference>
<dbReference type="InterPro" id="IPR023230">
    <property type="entry name" value="Glyco_hydro_2_CS"/>
</dbReference>
<organism evidence="9 10">
    <name type="scientific">Agromyces albus</name>
    <dbReference type="NCBI Taxonomy" id="205332"/>
    <lineage>
        <taxon>Bacteria</taxon>
        <taxon>Bacillati</taxon>
        <taxon>Actinomycetota</taxon>
        <taxon>Actinomycetes</taxon>
        <taxon>Micrococcales</taxon>
        <taxon>Microbacteriaceae</taxon>
        <taxon>Agromyces</taxon>
    </lineage>
</organism>
<dbReference type="InterPro" id="IPR017853">
    <property type="entry name" value="GH"/>
</dbReference>
<dbReference type="InterPro" id="IPR014718">
    <property type="entry name" value="GH-type_carb-bd"/>
</dbReference>
<dbReference type="EMBL" id="SDPN01000030">
    <property type="protein sequence ID" value="RXZ68271.1"/>
    <property type="molecule type" value="Genomic_DNA"/>
</dbReference>
<dbReference type="InterPro" id="IPR004199">
    <property type="entry name" value="B-gal_small/dom_5"/>
</dbReference>
<dbReference type="GO" id="GO:0009341">
    <property type="term" value="C:beta-galactosidase complex"/>
    <property type="evidence" value="ECO:0007669"/>
    <property type="project" value="InterPro"/>
</dbReference>
<dbReference type="InterPro" id="IPR011013">
    <property type="entry name" value="Gal_mutarotase_sf_dom"/>
</dbReference>
<dbReference type="SMART" id="SM01038">
    <property type="entry name" value="Bgal_small_N"/>
    <property type="match status" value="1"/>
</dbReference>
<evidence type="ECO:0000256" key="5">
    <source>
        <dbReference type="ARBA" id="ARBA00022801"/>
    </source>
</evidence>
<protein>
    <recommendedName>
        <fullName evidence="4">Beta-galactosidase</fullName>
        <ecNumber evidence="3">3.2.1.23</ecNumber>
    </recommendedName>
    <alternativeName>
        <fullName evidence="7">Lactase</fullName>
    </alternativeName>
</protein>
<evidence type="ECO:0000313" key="10">
    <source>
        <dbReference type="Proteomes" id="UP000293865"/>
    </source>
</evidence>
<comment type="similarity">
    <text evidence="2">Belongs to the glycosyl hydrolase 2 family.</text>
</comment>
<dbReference type="PROSITE" id="PS00608">
    <property type="entry name" value="GLYCOSYL_HYDROL_F2_2"/>
    <property type="match status" value="1"/>
</dbReference>
<dbReference type="GO" id="GO:0005990">
    <property type="term" value="P:lactose catabolic process"/>
    <property type="evidence" value="ECO:0007669"/>
    <property type="project" value="TreeGrafter"/>
</dbReference>
<dbReference type="InterPro" id="IPR013783">
    <property type="entry name" value="Ig-like_fold"/>
</dbReference>
<dbReference type="PROSITE" id="PS00719">
    <property type="entry name" value="GLYCOSYL_HYDROL_F2_1"/>
    <property type="match status" value="1"/>
</dbReference>
<dbReference type="InterPro" id="IPR036156">
    <property type="entry name" value="Beta-gal/glucu_dom_sf"/>
</dbReference>
<gene>
    <name evidence="9" type="ORF">ESP51_14450</name>
</gene>
<dbReference type="Pfam" id="PF02836">
    <property type="entry name" value="Glyco_hydro_2_C"/>
    <property type="match status" value="1"/>
</dbReference>
<dbReference type="InterPro" id="IPR032312">
    <property type="entry name" value="LacZ_4"/>
</dbReference>
<dbReference type="InterPro" id="IPR023232">
    <property type="entry name" value="Glyco_hydro_2_AS"/>
</dbReference>
<evidence type="ECO:0000313" key="9">
    <source>
        <dbReference type="EMBL" id="RXZ68271.1"/>
    </source>
</evidence>
<dbReference type="Gene3D" id="2.60.120.260">
    <property type="entry name" value="Galactose-binding domain-like"/>
    <property type="match status" value="1"/>
</dbReference>
<dbReference type="PRINTS" id="PR00132">
    <property type="entry name" value="GLHYDRLASE2"/>
</dbReference>
<dbReference type="InterPro" id="IPR006101">
    <property type="entry name" value="Glyco_hydro_2"/>
</dbReference>
<dbReference type="Proteomes" id="UP000293865">
    <property type="component" value="Unassembled WGS sequence"/>
</dbReference>
<keyword evidence="5" id="KW-0378">Hydrolase</keyword>
<dbReference type="InterPro" id="IPR006104">
    <property type="entry name" value="Glyco_hydro_2_N"/>
</dbReference>
<dbReference type="Pfam" id="PF02929">
    <property type="entry name" value="Bgal_small_N"/>
    <property type="match status" value="1"/>
</dbReference>
<dbReference type="Gene3D" id="3.20.20.80">
    <property type="entry name" value="Glycosidases"/>
    <property type="match status" value="1"/>
</dbReference>
<name>A0A4Q2KXI0_9MICO</name>
<evidence type="ECO:0000256" key="2">
    <source>
        <dbReference type="ARBA" id="ARBA00007401"/>
    </source>
</evidence>
<dbReference type="SUPFAM" id="SSF49785">
    <property type="entry name" value="Galactose-binding domain-like"/>
    <property type="match status" value="1"/>
</dbReference>
<reference evidence="9 10" key="1">
    <citation type="submission" date="2019-01" db="EMBL/GenBank/DDBJ databases">
        <title>Agromyces.</title>
        <authorList>
            <person name="Li J."/>
        </authorList>
    </citation>
    <scope>NUCLEOTIDE SEQUENCE [LARGE SCALE GENOMIC DNA]</scope>
    <source>
        <strain evidence="9 10">DSM 15934</strain>
    </source>
</reference>
<comment type="caution">
    <text evidence="9">The sequence shown here is derived from an EMBL/GenBank/DDBJ whole genome shotgun (WGS) entry which is preliminary data.</text>
</comment>
<evidence type="ECO:0000256" key="7">
    <source>
        <dbReference type="ARBA" id="ARBA00032230"/>
    </source>
</evidence>
<evidence type="ECO:0000256" key="1">
    <source>
        <dbReference type="ARBA" id="ARBA00001412"/>
    </source>
</evidence>
<evidence type="ECO:0000256" key="3">
    <source>
        <dbReference type="ARBA" id="ARBA00012756"/>
    </source>
</evidence>
<dbReference type="Gene3D" id="2.60.40.10">
    <property type="entry name" value="Immunoglobulins"/>
    <property type="match status" value="2"/>
</dbReference>
<dbReference type="GO" id="GO:0030246">
    <property type="term" value="F:carbohydrate binding"/>
    <property type="evidence" value="ECO:0007669"/>
    <property type="project" value="InterPro"/>
</dbReference>
<feature type="domain" description="Beta galactosidase small chain/" evidence="8">
    <location>
        <begin position="726"/>
        <end position="991"/>
    </location>
</feature>
<dbReference type="Gene3D" id="2.70.98.10">
    <property type="match status" value="1"/>
</dbReference>
<dbReference type="SUPFAM" id="SSF51445">
    <property type="entry name" value="(Trans)glycosidases"/>
    <property type="match status" value="1"/>
</dbReference>
<dbReference type="SUPFAM" id="SSF74650">
    <property type="entry name" value="Galactose mutarotase-like"/>
    <property type="match status" value="1"/>
</dbReference>
<dbReference type="Pfam" id="PF16353">
    <property type="entry name" value="LacZ_4"/>
    <property type="match status" value="1"/>
</dbReference>
<keyword evidence="6" id="KW-0326">Glycosidase</keyword>
<dbReference type="InterPro" id="IPR008979">
    <property type="entry name" value="Galactose-bd-like_sf"/>
</dbReference>
<accession>A0A4Q2KXI0</accession>
<evidence type="ECO:0000256" key="6">
    <source>
        <dbReference type="ARBA" id="ARBA00023295"/>
    </source>
</evidence>
<evidence type="ECO:0000256" key="4">
    <source>
        <dbReference type="ARBA" id="ARBA00013303"/>
    </source>
</evidence>
<dbReference type="AlphaFoldDB" id="A0A4Q2KXI0"/>
<comment type="catalytic activity">
    <reaction evidence="1">
        <text>Hydrolysis of terminal non-reducing beta-D-galactose residues in beta-D-galactosides.</text>
        <dbReference type="EC" id="3.2.1.23"/>
    </reaction>
</comment>
<keyword evidence="10" id="KW-1185">Reference proteome</keyword>
<sequence>MATLLVMLGSQLSVRSDLPLSSPLPGTGQLAPAAWLPRPSDLDLGGSWRFALWPSAAEAPADPAAFRETEASDIRVPGHWVLQGHGAPAYTNVQYPFPVDPPHPPDGNPTAIYQRTVWIDELPEQARLRFDGIDGAATIWWNDTLLGSTRGSRLPAVFSLDDSLRVGENVLTVRVSQWSAASYLEDQDMWWMPGIFRAVTLQSLPAQAIDDVFVHADYDHESGGGVLRVEVRSDADAVIDVPSLGIAEHPAGVELSLAGIRPWSPDDPVLHELRVRTDRDEVVLKVGFRRVSIDGGSLRVNGTPVRLSGVNRHEHDPDLGRAVPIATARAELELMKRHNINAVRTSHYPPDPRFLELTDELGLFVIDEGDLETHGFELNGWRRNPSDDPMWLPAFLDRVERLVERDKNHPSVIIWSLGNEAGTGRNLAAMSEWIHGRDPSRPVHYEGDRDGAYTDIGSAMYLSSADLDAVGAGSLPPGAKPGSPAGAPERPFLLCEFAHAMGTGPGGLSEYQAAIDGHPRIAGAFVWEWIEHGLRQRLADGSVRLAYGGDFGELVHDGNFVIDGLVSPDREPRPGLADVAAVFSPIGLALDGTELTVTNRYHGRTTEGLEATLAVVDLDTDGVAGDEPPVSQQILIPLLAPGESATVQLPAELSLDSGVPRLLTVSVAQAHATAWAPAGHEIAWVQAELPGSGATSQPGSASSASSAASIAASSAASAEALSGPTTFGVGRFDASGRLTQVGDIPIHDFGLRFWRAPTDNDFGTPWDGDDQRSDAQRWTDAGLDRLQARTTEYSVAGDELVVGTRYGVISSDRGIDSMLRWSRTEAGVLALDVEVAPFGEWHVPWPRIGLGFRLPGEFGDVRWFGLGPGAAYPDTGQGARLGWHSMPIDDLQVPNIRPQENGSRGGLRRLALLASQTALQIDGHGLAFSARPWSDAALEAADHLEDLRPDESTHVHVDFARHGIGTAACGPGVLPQHRLEPARYSYAVTFRAVPAL</sequence>